<dbReference type="GO" id="GO:0006265">
    <property type="term" value="P:DNA topological change"/>
    <property type="evidence" value="ECO:0007669"/>
    <property type="project" value="UniProtKB-UniRule"/>
</dbReference>
<dbReference type="PANTHER" id="PTHR10290:SF3">
    <property type="entry name" value="DNA TOPOISOMERASE 1"/>
    <property type="match status" value="1"/>
</dbReference>
<feature type="active site" description="O-(3'-phospho-DNA)-tyrosine intermediate" evidence="8">
    <location>
        <position position="604"/>
    </location>
</feature>
<dbReference type="PRINTS" id="PR00416">
    <property type="entry name" value="EUTPISMRASEI"/>
</dbReference>
<dbReference type="Proteomes" id="UP001150925">
    <property type="component" value="Unassembled WGS sequence"/>
</dbReference>
<dbReference type="Gene3D" id="1.10.10.41">
    <property type="entry name" value="Yeast DNA topoisomerase - domain 1"/>
    <property type="match status" value="1"/>
</dbReference>
<evidence type="ECO:0000256" key="9">
    <source>
        <dbReference type="RuleBase" id="RU365101"/>
    </source>
</evidence>
<comment type="function">
    <text evidence="9">Releases the supercoiling and torsional tension of DNA introduced during the DNA replication and transcription by transiently cleaving and rejoining one strand of the DNA duplex. Introduces a single-strand break via transesterification at the specific target site 5'-[CT]CCTTp site in duplex DNA. The scissile phosphodiester is attacked by the catalytic tyrosine of the enzyme, resulting in the formation of a DNA-(3'-phosphotyrosyl)-enzyme intermediate and the expulsion of a 5'-OH DNA strand. The free DNA strand then undergoes passage around the unbroken strand thus removing DNA supercoils. Finally, in the religation step, the DNA 5'-OH attacks the covalent intermediate to expel the active-site tyrosine and restore the DNA phosphodiester backbone.</text>
</comment>
<keyword evidence="5 8" id="KW-0238">DNA-binding</keyword>
<dbReference type="FunFam" id="2.170.11.10:FF:000001">
    <property type="entry name" value="DNA topoisomerase I"/>
    <property type="match status" value="1"/>
</dbReference>
<dbReference type="FunFam" id="3.90.15.10:FF:000003">
    <property type="entry name" value="DNA topoisomerase I"/>
    <property type="match status" value="1"/>
</dbReference>
<feature type="coiled-coil region" evidence="10">
    <location>
        <begin position="116"/>
        <end position="143"/>
    </location>
</feature>
<evidence type="ECO:0000256" key="4">
    <source>
        <dbReference type="ARBA" id="ARBA00023029"/>
    </source>
</evidence>
<accession>A0A9W8ALQ3</accession>
<protein>
    <recommendedName>
        <fullName evidence="9">DNA topoisomerase I</fullName>
        <ecNumber evidence="9">5.6.2.1</ecNumber>
    </recommendedName>
    <alternativeName>
        <fullName evidence="9">DNA topoisomerase 1</fullName>
    </alternativeName>
</protein>
<dbReference type="InterPro" id="IPR008336">
    <property type="entry name" value="TopoI_DNA-bd_euk"/>
</dbReference>
<dbReference type="FunFam" id="1.10.10.41:FF:000001">
    <property type="entry name" value="DNA topoisomerase I"/>
    <property type="match status" value="1"/>
</dbReference>
<dbReference type="EC" id="5.6.2.1" evidence="9"/>
<name>A0A9W8ALQ3_9FUNG</name>
<dbReference type="CDD" id="cd00660">
    <property type="entry name" value="Topoisomer_IB_N"/>
    <property type="match status" value="1"/>
</dbReference>
<evidence type="ECO:0000256" key="8">
    <source>
        <dbReference type="PROSITE-ProRule" id="PRU01382"/>
    </source>
</evidence>
<dbReference type="GO" id="GO:0003917">
    <property type="term" value="F:DNA topoisomerase type I (single strand cut, ATP-independent) activity"/>
    <property type="evidence" value="ECO:0007669"/>
    <property type="project" value="UniProtKB-UniRule"/>
</dbReference>
<keyword evidence="7" id="KW-0539">Nucleus</keyword>
<gene>
    <name evidence="12" type="primary">TOP1</name>
    <name evidence="12" type="ORF">IWQ62_004790</name>
</gene>
<dbReference type="GO" id="GO:0006260">
    <property type="term" value="P:DNA replication"/>
    <property type="evidence" value="ECO:0007669"/>
    <property type="project" value="TreeGrafter"/>
</dbReference>
<dbReference type="PANTHER" id="PTHR10290">
    <property type="entry name" value="DNA TOPOISOMERASE I"/>
    <property type="match status" value="1"/>
</dbReference>
<keyword evidence="4 8" id="KW-0799">Topoisomerase</keyword>
<keyword evidence="6 8" id="KW-0413">Isomerase</keyword>
<dbReference type="PROSITE" id="PS52038">
    <property type="entry name" value="TOPO_IB_2"/>
    <property type="match status" value="1"/>
</dbReference>
<dbReference type="InterPro" id="IPR036202">
    <property type="entry name" value="TopoI_DNA-bd_euk_N_sf"/>
</dbReference>
<dbReference type="InterPro" id="IPR013499">
    <property type="entry name" value="TopoI_euk"/>
</dbReference>
<dbReference type="CDD" id="cd00659">
    <property type="entry name" value="Topo_IB_C"/>
    <property type="match status" value="1"/>
</dbReference>
<feature type="domain" description="DNA topoisomerase I eukaryotic-type" evidence="11">
    <location>
        <begin position="166"/>
        <end position="618"/>
    </location>
</feature>
<reference evidence="12" key="1">
    <citation type="submission" date="2022-07" db="EMBL/GenBank/DDBJ databases">
        <title>Phylogenomic reconstructions and comparative analyses of Kickxellomycotina fungi.</title>
        <authorList>
            <person name="Reynolds N.K."/>
            <person name="Stajich J.E."/>
            <person name="Barry K."/>
            <person name="Grigoriev I.V."/>
            <person name="Crous P."/>
            <person name="Smith M.E."/>
        </authorList>
    </citation>
    <scope>NUCLEOTIDE SEQUENCE</scope>
    <source>
        <strain evidence="12">RSA 1196</strain>
    </source>
</reference>
<evidence type="ECO:0000256" key="3">
    <source>
        <dbReference type="ARBA" id="ARBA00006645"/>
    </source>
</evidence>
<dbReference type="GO" id="GO:0005694">
    <property type="term" value="C:chromosome"/>
    <property type="evidence" value="ECO:0007669"/>
    <property type="project" value="InterPro"/>
</dbReference>
<organism evidence="12 13">
    <name type="scientific">Dispira parvispora</name>
    <dbReference type="NCBI Taxonomy" id="1520584"/>
    <lineage>
        <taxon>Eukaryota</taxon>
        <taxon>Fungi</taxon>
        <taxon>Fungi incertae sedis</taxon>
        <taxon>Zoopagomycota</taxon>
        <taxon>Kickxellomycotina</taxon>
        <taxon>Dimargaritomycetes</taxon>
        <taxon>Dimargaritales</taxon>
        <taxon>Dimargaritaceae</taxon>
        <taxon>Dispira</taxon>
    </lineage>
</organism>
<comment type="caution">
    <text evidence="12">The sequence shown here is derived from an EMBL/GenBank/DDBJ whole genome shotgun (WGS) entry which is preliminary data.</text>
</comment>
<dbReference type="Pfam" id="PF02919">
    <property type="entry name" value="Topoisom_I_N"/>
    <property type="match status" value="1"/>
</dbReference>
<dbReference type="InterPro" id="IPR014727">
    <property type="entry name" value="TopoI_cat_a/b-sub_euk"/>
</dbReference>
<evidence type="ECO:0000313" key="13">
    <source>
        <dbReference type="Proteomes" id="UP001150925"/>
    </source>
</evidence>
<evidence type="ECO:0000256" key="10">
    <source>
        <dbReference type="SAM" id="Coils"/>
    </source>
</evidence>
<dbReference type="InterPro" id="IPR025834">
    <property type="entry name" value="TopoI_C_dom"/>
</dbReference>
<dbReference type="OrthoDB" id="47179at2759"/>
<dbReference type="InterPro" id="IPR051062">
    <property type="entry name" value="Topoisomerase_IB"/>
</dbReference>
<comment type="similarity">
    <text evidence="3 8 9">Belongs to the type IB topoisomerase family.</text>
</comment>
<evidence type="ECO:0000256" key="2">
    <source>
        <dbReference type="ARBA" id="ARBA00004123"/>
    </source>
</evidence>
<dbReference type="Pfam" id="PF14370">
    <property type="entry name" value="Topo_C_assoc"/>
    <property type="match status" value="1"/>
</dbReference>
<dbReference type="AlphaFoldDB" id="A0A9W8ALQ3"/>
<comment type="subcellular location">
    <subcellularLocation>
        <location evidence="2">Nucleus</location>
    </subcellularLocation>
</comment>
<dbReference type="InterPro" id="IPR013500">
    <property type="entry name" value="TopoI_cat_euk"/>
</dbReference>
<dbReference type="InterPro" id="IPR014711">
    <property type="entry name" value="TopoI_cat_a-hlx-sub_euk"/>
</dbReference>
<evidence type="ECO:0000256" key="5">
    <source>
        <dbReference type="ARBA" id="ARBA00023125"/>
    </source>
</evidence>
<dbReference type="Gene3D" id="2.170.11.10">
    <property type="entry name" value="DNA Topoisomerase I, domain 2"/>
    <property type="match status" value="1"/>
</dbReference>
<dbReference type="InterPro" id="IPR001631">
    <property type="entry name" value="TopoI"/>
</dbReference>
<evidence type="ECO:0000256" key="6">
    <source>
        <dbReference type="ARBA" id="ARBA00023235"/>
    </source>
</evidence>
<evidence type="ECO:0000256" key="7">
    <source>
        <dbReference type="ARBA" id="ARBA00023242"/>
    </source>
</evidence>
<evidence type="ECO:0000313" key="12">
    <source>
        <dbReference type="EMBL" id="KAJ1958994.1"/>
    </source>
</evidence>
<dbReference type="EMBL" id="JANBPY010001708">
    <property type="protein sequence ID" value="KAJ1958994.1"/>
    <property type="molecule type" value="Genomic_DNA"/>
</dbReference>
<comment type="catalytic activity">
    <reaction evidence="1 8 9">
        <text>ATP-independent breakage of single-stranded DNA, followed by passage and rejoining.</text>
        <dbReference type="EC" id="5.6.2.1"/>
    </reaction>
</comment>
<dbReference type="InterPro" id="IPR013034">
    <property type="entry name" value="DNA_topo_DNA_db_N_dom1"/>
</dbReference>
<dbReference type="Gene3D" id="1.10.132.10">
    <property type="match status" value="1"/>
</dbReference>
<dbReference type="SUPFAM" id="SSF56349">
    <property type="entry name" value="DNA breaking-rejoining enzymes"/>
    <property type="match status" value="1"/>
</dbReference>
<sequence>MNDEEQEIEYKWWLEQKSDTSVKWQTLSHKGVVFPPPYVPHNIPLVYSGQKLLLEPPAEEIASYFAQMLDTDYMKNPVFIKNFFREFQIILRECSSRHTIEEFSKCDFTLMYEHFQRIKEQKKAMTKEEKDKLKKEKEAIKASYGVAFLDGRKEKVGNYTIEPPGLFRGRGEHPKTGCYKRRVQPEDVTINIGKDAQIPEPPAGHHWKNVIHDSTVSWLAMWKDNVNDNFKYVFLAPGSSLKGQSDMKKYEMARNLKGCVDSIRKTYTADLRNKDMAIRQRATALYLIDKLALRAGNEKSDDEADTVGCCSLRYEHVSTEEPNILVFDFLGKDSVRYFNAVPVDDQVFKNIKIFKRPPKTHNDDLFDRLNTTVLNKHLQSLMPGLTAKVFRTFNASITFQDELRKHTPKDGTLQEKLSAYDKANRRVAELCNHQKGVGKSHESQMEKMQDKVLSLKYLRRRYIEQLRQVEPKMKRKKAELFEADPELTDDWILKYEIAITKKDRERIVNKFDKENAERKQNKEKALLKSDLKERLGEVIAKEKLLEKGKIPSVKDFPPMKRNATADKLLEYIAKTDDRIKTAKLQMEDKDENKTMALNTSRLNYLDPRITIAWCKTFNVPVAKRFSATQREKFRWAMDVDPDWEF</sequence>
<dbReference type="SMART" id="SM00435">
    <property type="entry name" value="TOPEUc"/>
    <property type="match status" value="1"/>
</dbReference>
<dbReference type="Gene3D" id="3.90.15.10">
    <property type="entry name" value="Topoisomerase I, Chain A, domain 3"/>
    <property type="match status" value="1"/>
</dbReference>
<proteinExistence type="inferred from homology"/>
<evidence type="ECO:0000256" key="1">
    <source>
        <dbReference type="ARBA" id="ARBA00000213"/>
    </source>
</evidence>
<dbReference type="GO" id="GO:0007059">
    <property type="term" value="P:chromosome segregation"/>
    <property type="evidence" value="ECO:0007669"/>
    <property type="project" value="TreeGrafter"/>
</dbReference>
<dbReference type="GO" id="GO:0003677">
    <property type="term" value="F:DNA binding"/>
    <property type="evidence" value="ECO:0007669"/>
    <property type="project" value="UniProtKB-UniRule"/>
</dbReference>
<dbReference type="Pfam" id="PF01028">
    <property type="entry name" value="Topoisom_I"/>
    <property type="match status" value="1"/>
</dbReference>
<evidence type="ECO:0000259" key="11">
    <source>
        <dbReference type="SMART" id="SM00435"/>
    </source>
</evidence>
<keyword evidence="13" id="KW-1185">Reference proteome</keyword>
<dbReference type="InterPro" id="IPR013030">
    <property type="entry name" value="DNA_topo_DNA_db_N_dom2"/>
</dbReference>
<keyword evidence="10" id="KW-0175">Coiled coil</keyword>
<dbReference type="InterPro" id="IPR011010">
    <property type="entry name" value="DNA_brk_join_enz"/>
</dbReference>
<dbReference type="SUPFAM" id="SSF56741">
    <property type="entry name" value="Eukaryotic DNA topoisomerase I, N-terminal DNA-binding fragment"/>
    <property type="match status" value="1"/>
</dbReference>
<dbReference type="GO" id="GO:0005730">
    <property type="term" value="C:nucleolus"/>
    <property type="evidence" value="ECO:0007669"/>
    <property type="project" value="TreeGrafter"/>
</dbReference>